<evidence type="ECO:0000313" key="10">
    <source>
        <dbReference type="Proteomes" id="UP000274756"/>
    </source>
</evidence>
<dbReference type="GO" id="GO:0004674">
    <property type="term" value="F:protein serine/threonine kinase activity"/>
    <property type="evidence" value="ECO:0007669"/>
    <property type="project" value="UniProtKB-KW"/>
</dbReference>
<keyword evidence="5 6" id="KW-0067">ATP-binding</keyword>
<keyword evidence="3 6" id="KW-0547">Nucleotide-binding</keyword>
<evidence type="ECO:0000256" key="2">
    <source>
        <dbReference type="ARBA" id="ARBA00022679"/>
    </source>
</evidence>
<dbReference type="GO" id="GO:0005524">
    <property type="term" value="F:ATP binding"/>
    <property type="evidence" value="ECO:0007669"/>
    <property type="project" value="UniProtKB-UniRule"/>
</dbReference>
<evidence type="ECO:0000256" key="5">
    <source>
        <dbReference type="ARBA" id="ARBA00022840"/>
    </source>
</evidence>
<dbReference type="InterPro" id="IPR017441">
    <property type="entry name" value="Protein_kinase_ATP_BS"/>
</dbReference>
<evidence type="ECO:0000256" key="1">
    <source>
        <dbReference type="ARBA" id="ARBA00022527"/>
    </source>
</evidence>
<keyword evidence="10" id="KW-1185">Reference proteome</keyword>
<keyword evidence="2" id="KW-0808">Transferase</keyword>
<dbReference type="SMART" id="SM00220">
    <property type="entry name" value="S_TKc"/>
    <property type="match status" value="1"/>
</dbReference>
<dbReference type="InterPro" id="IPR011009">
    <property type="entry name" value="Kinase-like_dom_sf"/>
</dbReference>
<sequence length="307" mass="35550">MALQLVQLNPGEIIDRWRIERKLGEGGFGTVYVVVDNKGARYALKVEGINERIQVLLKMEVAVLMELNKINNRHFCKIEDKGRFGTFNYVVMTLVGRSLQDLRKEQPMQHLSMGTALGIGIQALEALEDLHSVGYLHRDVKPGNYAIGRPEIKEHRKIYVLDFGMSRKFTSKQNIIRKPRAAAGFRGTVRYAPISCHLQREFSRKDDVESWVYMQIELTTGNLPWKNIPDINEVGEYKKRCRTEPGLTQLMAGCAPELRQILQIVDSLKYYDTPPYNHIYSLMRQSFLSTNTQEFPYDWEKQVPRFH</sequence>
<feature type="binding site" evidence="6">
    <location>
        <position position="45"/>
    </location>
    <ligand>
        <name>ATP</name>
        <dbReference type="ChEBI" id="CHEBI:30616"/>
    </ligand>
</feature>
<gene>
    <name evidence="8" type="ORF">DME_LOCUS2580</name>
</gene>
<evidence type="ECO:0000256" key="3">
    <source>
        <dbReference type="ARBA" id="ARBA00022741"/>
    </source>
</evidence>
<dbReference type="CDD" id="cd14017">
    <property type="entry name" value="STKc_TTBK"/>
    <property type="match status" value="1"/>
</dbReference>
<dbReference type="PANTHER" id="PTHR11909">
    <property type="entry name" value="CASEIN KINASE-RELATED"/>
    <property type="match status" value="1"/>
</dbReference>
<evidence type="ECO:0000256" key="6">
    <source>
        <dbReference type="PROSITE-ProRule" id="PRU10141"/>
    </source>
</evidence>
<protein>
    <submittedName>
        <fullName evidence="11">Protein kinase domain-containing protein</fullName>
    </submittedName>
</protein>
<evidence type="ECO:0000313" key="11">
    <source>
        <dbReference type="WBParaSite" id="DME_0000866501-mRNA-1"/>
    </source>
</evidence>
<keyword evidence="1" id="KW-0723">Serine/threonine-protein kinase</keyword>
<feature type="domain" description="Protein kinase" evidence="7">
    <location>
        <begin position="17"/>
        <end position="288"/>
    </location>
</feature>
<reference evidence="11" key="1">
    <citation type="submission" date="2017-02" db="UniProtKB">
        <authorList>
            <consortium name="WormBaseParasite"/>
        </authorList>
    </citation>
    <scope>IDENTIFICATION</scope>
</reference>
<organism evidence="9 11">
    <name type="scientific">Dracunculus medinensis</name>
    <name type="common">Guinea worm</name>
    <dbReference type="NCBI Taxonomy" id="318479"/>
    <lineage>
        <taxon>Eukaryota</taxon>
        <taxon>Metazoa</taxon>
        <taxon>Ecdysozoa</taxon>
        <taxon>Nematoda</taxon>
        <taxon>Chromadorea</taxon>
        <taxon>Rhabditida</taxon>
        <taxon>Spirurina</taxon>
        <taxon>Dracunculoidea</taxon>
        <taxon>Dracunculidae</taxon>
        <taxon>Dracunculus</taxon>
    </lineage>
</organism>
<name>A0A0N4ULI9_DRAME</name>
<dbReference type="PROSITE" id="PS50011">
    <property type="entry name" value="PROTEIN_KINASE_DOM"/>
    <property type="match status" value="1"/>
</dbReference>
<dbReference type="WBParaSite" id="DME_0000866501-mRNA-1">
    <property type="protein sequence ID" value="DME_0000866501-mRNA-1"/>
    <property type="gene ID" value="DME_0000866501"/>
</dbReference>
<dbReference type="InterPro" id="IPR000719">
    <property type="entry name" value="Prot_kinase_dom"/>
</dbReference>
<dbReference type="STRING" id="318479.A0A0N4ULI9"/>
<dbReference type="SUPFAM" id="SSF56112">
    <property type="entry name" value="Protein kinase-like (PK-like)"/>
    <property type="match status" value="1"/>
</dbReference>
<reference evidence="8 10" key="2">
    <citation type="submission" date="2018-11" db="EMBL/GenBank/DDBJ databases">
        <authorList>
            <consortium name="Pathogen Informatics"/>
        </authorList>
    </citation>
    <scope>NUCLEOTIDE SEQUENCE [LARGE SCALE GENOMIC DNA]</scope>
</reference>
<dbReference type="PROSITE" id="PS00107">
    <property type="entry name" value="PROTEIN_KINASE_ATP"/>
    <property type="match status" value="1"/>
</dbReference>
<evidence type="ECO:0000259" key="7">
    <source>
        <dbReference type="PROSITE" id="PS50011"/>
    </source>
</evidence>
<dbReference type="EMBL" id="UYYG01000068">
    <property type="protein sequence ID" value="VDN52607.1"/>
    <property type="molecule type" value="Genomic_DNA"/>
</dbReference>
<dbReference type="Pfam" id="PF00069">
    <property type="entry name" value="Pkinase"/>
    <property type="match status" value="1"/>
</dbReference>
<dbReference type="Proteomes" id="UP000274756">
    <property type="component" value="Unassembled WGS sequence"/>
</dbReference>
<keyword evidence="4" id="KW-0418">Kinase</keyword>
<evidence type="ECO:0000256" key="4">
    <source>
        <dbReference type="ARBA" id="ARBA00022777"/>
    </source>
</evidence>
<dbReference type="InterPro" id="IPR047916">
    <property type="entry name" value="TTBK_Asator-like_STKc"/>
</dbReference>
<dbReference type="Proteomes" id="UP000038040">
    <property type="component" value="Unplaced"/>
</dbReference>
<proteinExistence type="predicted"/>
<dbReference type="OrthoDB" id="5979581at2759"/>
<evidence type="ECO:0000313" key="9">
    <source>
        <dbReference type="Proteomes" id="UP000038040"/>
    </source>
</evidence>
<evidence type="ECO:0000313" key="8">
    <source>
        <dbReference type="EMBL" id="VDN52607.1"/>
    </source>
</evidence>
<dbReference type="InterPro" id="IPR050235">
    <property type="entry name" value="CK1_Ser-Thr_kinase"/>
</dbReference>
<accession>A0A0N4ULI9</accession>
<dbReference type="Gene3D" id="1.10.510.10">
    <property type="entry name" value="Transferase(Phosphotransferase) domain 1"/>
    <property type="match status" value="1"/>
</dbReference>
<dbReference type="AlphaFoldDB" id="A0A0N4ULI9"/>